<dbReference type="CDD" id="cd03894">
    <property type="entry name" value="M20_ArgE"/>
    <property type="match status" value="1"/>
</dbReference>
<dbReference type="GO" id="GO:0005737">
    <property type="term" value="C:cytoplasm"/>
    <property type="evidence" value="ECO:0007669"/>
    <property type="project" value="UniProtKB-SubCell"/>
</dbReference>
<evidence type="ECO:0000313" key="12">
    <source>
        <dbReference type="EMBL" id="EXJ16746.1"/>
    </source>
</evidence>
<dbReference type="Gene3D" id="3.30.70.360">
    <property type="match status" value="1"/>
</dbReference>
<comment type="similarity">
    <text evidence="3">Belongs to the peptidase M20A family. ArgE subfamily.</text>
</comment>
<evidence type="ECO:0000256" key="2">
    <source>
        <dbReference type="ARBA" id="ARBA00004496"/>
    </source>
</evidence>
<dbReference type="NCBIfam" id="TIGR01892">
    <property type="entry name" value="AcOrn-deacetyl"/>
    <property type="match status" value="1"/>
</dbReference>
<keyword evidence="10" id="KW-0170">Cobalt</keyword>
<dbReference type="PATRIC" id="fig|1249627.3.peg.567"/>
<dbReference type="SUPFAM" id="SSF55031">
    <property type="entry name" value="Bacterial exopeptidase dimerisation domain"/>
    <property type="match status" value="1"/>
</dbReference>
<dbReference type="InterPro" id="IPR010169">
    <property type="entry name" value="AcOrn-deacetyl"/>
</dbReference>
<keyword evidence="8" id="KW-0378">Hydrolase</keyword>
<dbReference type="InterPro" id="IPR002933">
    <property type="entry name" value="Peptidase_M20"/>
</dbReference>
<dbReference type="HAMAP" id="MF_01108">
    <property type="entry name" value="ArgE"/>
    <property type="match status" value="1"/>
</dbReference>
<dbReference type="FunFam" id="3.30.70.360:FF:000003">
    <property type="entry name" value="Acetylornithine deacetylase"/>
    <property type="match status" value="1"/>
</dbReference>
<accession>W9VI97</accession>
<evidence type="ECO:0000256" key="5">
    <source>
        <dbReference type="ARBA" id="ARBA00022571"/>
    </source>
</evidence>
<dbReference type="PROSITE" id="PS00759">
    <property type="entry name" value="ARGE_DAPE_CPG2_2"/>
    <property type="match status" value="1"/>
</dbReference>
<dbReference type="OrthoDB" id="3665926at2"/>
<dbReference type="eggNOG" id="COG0624">
    <property type="taxonomic scope" value="Bacteria"/>
</dbReference>
<dbReference type="GO" id="GO:0046872">
    <property type="term" value="F:metal ion binding"/>
    <property type="evidence" value="ECO:0007669"/>
    <property type="project" value="UniProtKB-KW"/>
</dbReference>
<dbReference type="EMBL" id="AONC01000006">
    <property type="protein sequence ID" value="EXJ16746.1"/>
    <property type="molecule type" value="Genomic_DNA"/>
</dbReference>
<evidence type="ECO:0000256" key="8">
    <source>
        <dbReference type="ARBA" id="ARBA00022801"/>
    </source>
</evidence>
<dbReference type="Pfam" id="PF07687">
    <property type="entry name" value="M20_dimer"/>
    <property type="match status" value="1"/>
</dbReference>
<organism evidence="12 13">
    <name type="scientific">Imhoffiella purpurea</name>
    <dbReference type="NCBI Taxonomy" id="1249627"/>
    <lineage>
        <taxon>Bacteria</taxon>
        <taxon>Pseudomonadati</taxon>
        <taxon>Pseudomonadota</taxon>
        <taxon>Gammaproteobacteria</taxon>
        <taxon>Chromatiales</taxon>
        <taxon>Chromatiaceae</taxon>
        <taxon>Imhoffiella</taxon>
    </lineage>
</organism>
<dbReference type="Gene3D" id="3.40.630.10">
    <property type="entry name" value="Zn peptidases"/>
    <property type="match status" value="1"/>
</dbReference>
<comment type="caution">
    <text evidence="12">The sequence shown here is derived from an EMBL/GenBank/DDBJ whole genome shotgun (WGS) entry which is preliminary data.</text>
</comment>
<evidence type="ECO:0000256" key="9">
    <source>
        <dbReference type="ARBA" id="ARBA00022833"/>
    </source>
</evidence>
<dbReference type="GO" id="GO:0006526">
    <property type="term" value="P:L-arginine biosynthetic process"/>
    <property type="evidence" value="ECO:0007669"/>
    <property type="project" value="UniProtKB-KW"/>
</dbReference>
<sequence length="390" mass="41654">MTDQAPPLVTMLAELVGTLSVSSVTPDFDCSNRPLVELLAGWLESAGFRAEILPIPGHPDKFNLLGTLGSGPGGLVLSGHTDTVPFDAPLWSHDPLALTEADGRYYGLGIADMKSFFALALEAARGLSAKDLDRPLMILATADEESAMHGARALVAAGRPLGRHAVIGEPTGLRPVRMHKGVMGESVRLIGRSGHASDPSLGNNALEGMHQVLASVLAMREALQRDHHHPAFKVPHPTINLGHIHGGDNPNRICGECELHLDLRVLPGQDPADLRAELARRVAEVGDRRGLQWSVEPLFEAIPPAETPADADIVRACEALTGHAAEAVNFGTEAPFLNQLGMDTLVLGPGDIAQAHQPDEYLALDRIDPMLGILRSLIQRFCMSHPKAPD</sequence>
<dbReference type="PANTHER" id="PTHR43808:SF1">
    <property type="entry name" value="ACETYLORNITHINE DEACETYLASE"/>
    <property type="match status" value="1"/>
</dbReference>
<dbReference type="SUPFAM" id="SSF53187">
    <property type="entry name" value="Zn-dependent exopeptidases"/>
    <property type="match status" value="1"/>
</dbReference>
<evidence type="ECO:0000256" key="6">
    <source>
        <dbReference type="ARBA" id="ARBA00022605"/>
    </source>
</evidence>
<evidence type="ECO:0000313" key="13">
    <source>
        <dbReference type="Proteomes" id="UP000019460"/>
    </source>
</evidence>
<keyword evidence="6" id="KW-0028">Amino-acid biosynthesis</keyword>
<comment type="subcellular location">
    <subcellularLocation>
        <location evidence="2">Cytoplasm</location>
    </subcellularLocation>
</comment>
<evidence type="ECO:0000256" key="1">
    <source>
        <dbReference type="ARBA" id="ARBA00001947"/>
    </source>
</evidence>
<evidence type="ECO:0000256" key="3">
    <source>
        <dbReference type="ARBA" id="ARBA00005691"/>
    </source>
</evidence>
<dbReference type="RefSeq" id="WP_043749057.1">
    <property type="nucleotide sequence ID" value="NZ_AONC01000006.1"/>
</dbReference>
<dbReference type="AlphaFoldDB" id="W9VI97"/>
<keyword evidence="7" id="KW-0479">Metal-binding</keyword>
<dbReference type="NCBIfam" id="NF003474">
    <property type="entry name" value="PRK05111.1"/>
    <property type="match status" value="1"/>
</dbReference>
<evidence type="ECO:0000256" key="7">
    <source>
        <dbReference type="ARBA" id="ARBA00022723"/>
    </source>
</evidence>
<evidence type="ECO:0000256" key="4">
    <source>
        <dbReference type="ARBA" id="ARBA00022490"/>
    </source>
</evidence>
<dbReference type="Pfam" id="PF01546">
    <property type="entry name" value="Peptidase_M20"/>
    <property type="match status" value="1"/>
</dbReference>
<evidence type="ECO:0000259" key="11">
    <source>
        <dbReference type="Pfam" id="PF07687"/>
    </source>
</evidence>
<evidence type="ECO:0000256" key="10">
    <source>
        <dbReference type="ARBA" id="ARBA00023285"/>
    </source>
</evidence>
<gene>
    <name evidence="12" type="ORF">D779_3423</name>
</gene>
<dbReference type="PANTHER" id="PTHR43808">
    <property type="entry name" value="ACETYLORNITHINE DEACETYLASE"/>
    <property type="match status" value="1"/>
</dbReference>
<dbReference type="InterPro" id="IPR036264">
    <property type="entry name" value="Bact_exopeptidase_dim_dom"/>
</dbReference>
<comment type="cofactor">
    <cofactor evidence="1">
        <name>Zn(2+)</name>
        <dbReference type="ChEBI" id="CHEBI:29105"/>
    </cofactor>
</comment>
<dbReference type="Proteomes" id="UP000019460">
    <property type="component" value="Unassembled WGS sequence"/>
</dbReference>
<dbReference type="InterPro" id="IPR001261">
    <property type="entry name" value="ArgE/DapE_CS"/>
</dbReference>
<protein>
    <submittedName>
        <fullName evidence="12">Acetylornithine deacetylase</fullName>
    </submittedName>
</protein>
<dbReference type="STRING" id="1249627.D779_3423"/>
<keyword evidence="13" id="KW-1185">Reference proteome</keyword>
<keyword evidence="9" id="KW-0862">Zinc</keyword>
<keyword evidence="4" id="KW-0963">Cytoplasm</keyword>
<keyword evidence="5" id="KW-0055">Arginine biosynthesis</keyword>
<dbReference type="InterPro" id="IPR011650">
    <property type="entry name" value="Peptidase_M20_dimer"/>
</dbReference>
<name>W9VI97_9GAMM</name>
<dbReference type="InterPro" id="IPR050072">
    <property type="entry name" value="Peptidase_M20A"/>
</dbReference>
<feature type="domain" description="Peptidase M20 dimerisation" evidence="11">
    <location>
        <begin position="178"/>
        <end position="285"/>
    </location>
</feature>
<dbReference type="GO" id="GO:0008777">
    <property type="term" value="F:acetylornithine deacetylase activity"/>
    <property type="evidence" value="ECO:0007669"/>
    <property type="project" value="TreeGrafter"/>
</dbReference>
<proteinExistence type="inferred from homology"/>
<reference evidence="12 13" key="1">
    <citation type="submission" date="2012-11" db="EMBL/GenBank/DDBJ databases">
        <title>Genome assembly of Thiorhodococcus sp. AK35.</title>
        <authorList>
            <person name="Nupur N."/>
            <person name="Khatri I."/>
            <person name="Subramanian S."/>
            <person name="Pinnaka A."/>
        </authorList>
    </citation>
    <scope>NUCLEOTIDE SEQUENCE [LARGE SCALE GENOMIC DNA]</scope>
    <source>
        <strain evidence="12 13">AK35</strain>
    </source>
</reference>